<name>A0ABQ7X135_BRANA</name>
<evidence type="ECO:0000256" key="3">
    <source>
        <dbReference type="PROSITE-ProRule" id="PRU00708"/>
    </source>
</evidence>
<accession>A0ABQ7X135</accession>
<dbReference type="EMBL" id="JAGKQM010002419">
    <property type="protein sequence ID" value="KAH0849654.1"/>
    <property type="molecule type" value="Genomic_DNA"/>
</dbReference>
<evidence type="ECO:0008006" key="6">
    <source>
        <dbReference type="Google" id="ProtNLM"/>
    </source>
</evidence>
<evidence type="ECO:0000256" key="1">
    <source>
        <dbReference type="ARBA" id="ARBA00007626"/>
    </source>
</evidence>
<dbReference type="InterPro" id="IPR011990">
    <property type="entry name" value="TPR-like_helical_dom_sf"/>
</dbReference>
<gene>
    <name evidence="4" type="ORF">HID58_096215</name>
</gene>
<dbReference type="PROSITE" id="PS51375">
    <property type="entry name" value="PPR"/>
    <property type="match status" value="4"/>
</dbReference>
<evidence type="ECO:0000256" key="2">
    <source>
        <dbReference type="ARBA" id="ARBA00022737"/>
    </source>
</evidence>
<dbReference type="Proteomes" id="UP000824890">
    <property type="component" value="Unassembled WGS sequence"/>
</dbReference>
<dbReference type="PANTHER" id="PTHR47941">
    <property type="entry name" value="PENTATRICOPEPTIDE REPEAT-CONTAINING PROTEIN 3, MITOCHONDRIAL"/>
    <property type="match status" value="1"/>
</dbReference>
<feature type="repeat" description="PPR" evidence="3">
    <location>
        <begin position="109"/>
        <end position="143"/>
    </location>
</feature>
<keyword evidence="2" id="KW-0677">Repeat</keyword>
<proteinExistence type="inferred from homology"/>
<sequence>MICNSMIKGYCRSGNASDGESFLDKLVSEGFVPDIITYNTLIYGYVREENMSRAFGLVKKMEEEKQGGGLLVPDVFTYNSILHGFCRQNQMKEAEAVLRKMIERGVNPDKSTYTALINGFVSQDNLTEAFRFHDEMLQRGFSPDDQF</sequence>
<organism evidence="4 5">
    <name type="scientific">Brassica napus</name>
    <name type="common">Rape</name>
    <dbReference type="NCBI Taxonomy" id="3708"/>
    <lineage>
        <taxon>Eukaryota</taxon>
        <taxon>Viridiplantae</taxon>
        <taxon>Streptophyta</taxon>
        <taxon>Embryophyta</taxon>
        <taxon>Tracheophyta</taxon>
        <taxon>Spermatophyta</taxon>
        <taxon>Magnoliopsida</taxon>
        <taxon>eudicotyledons</taxon>
        <taxon>Gunneridae</taxon>
        <taxon>Pentapetalae</taxon>
        <taxon>rosids</taxon>
        <taxon>malvids</taxon>
        <taxon>Brassicales</taxon>
        <taxon>Brassicaceae</taxon>
        <taxon>Brassiceae</taxon>
        <taxon>Brassica</taxon>
    </lineage>
</organism>
<feature type="repeat" description="PPR" evidence="3">
    <location>
        <begin position="74"/>
        <end position="108"/>
    </location>
</feature>
<comment type="caution">
    <text evidence="4">The sequence shown here is derived from an EMBL/GenBank/DDBJ whole genome shotgun (WGS) entry which is preliminary data.</text>
</comment>
<feature type="repeat" description="PPR" evidence="3">
    <location>
        <begin position="1"/>
        <end position="33"/>
    </location>
</feature>
<dbReference type="NCBIfam" id="TIGR00756">
    <property type="entry name" value="PPR"/>
    <property type="match status" value="4"/>
</dbReference>
<dbReference type="Pfam" id="PF13041">
    <property type="entry name" value="PPR_2"/>
    <property type="match status" value="2"/>
</dbReference>
<dbReference type="InterPro" id="IPR002885">
    <property type="entry name" value="PPR_rpt"/>
</dbReference>
<evidence type="ECO:0000313" key="4">
    <source>
        <dbReference type="EMBL" id="KAH0849654.1"/>
    </source>
</evidence>
<dbReference type="Gene3D" id="1.25.40.10">
    <property type="entry name" value="Tetratricopeptide repeat domain"/>
    <property type="match status" value="2"/>
</dbReference>
<feature type="repeat" description="PPR" evidence="3">
    <location>
        <begin position="34"/>
        <end position="64"/>
    </location>
</feature>
<protein>
    <recommendedName>
        <fullName evidence="6">Pentatricopeptide repeat-containing protein</fullName>
    </recommendedName>
</protein>
<keyword evidence="5" id="KW-1185">Reference proteome</keyword>
<reference evidence="4 5" key="1">
    <citation type="submission" date="2021-05" db="EMBL/GenBank/DDBJ databases">
        <title>Genome Assembly of Synthetic Allotetraploid Brassica napus Reveals Homoeologous Exchanges between Subgenomes.</title>
        <authorList>
            <person name="Davis J.T."/>
        </authorList>
    </citation>
    <scope>NUCLEOTIDE SEQUENCE [LARGE SCALE GENOMIC DNA]</scope>
    <source>
        <strain evidence="5">cv. Da-Ae</strain>
        <tissue evidence="4">Seedling</tissue>
    </source>
</reference>
<evidence type="ECO:0000313" key="5">
    <source>
        <dbReference type="Proteomes" id="UP000824890"/>
    </source>
</evidence>
<comment type="similarity">
    <text evidence="1">Belongs to the PPR family. P subfamily.</text>
</comment>